<comment type="similarity">
    <text evidence="1">Belongs to the universal stress protein A family.</text>
</comment>
<feature type="domain" description="UspA" evidence="2">
    <location>
        <begin position="5"/>
        <end position="125"/>
    </location>
</feature>
<feature type="domain" description="UspA" evidence="2">
    <location>
        <begin position="135"/>
        <end position="253"/>
    </location>
</feature>
<evidence type="ECO:0000313" key="4">
    <source>
        <dbReference type="Proteomes" id="UP000291144"/>
    </source>
</evidence>
<dbReference type="Pfam" id="PF00582">
    <property type="entry name" value="Usp"/>
    <property type="match status" value="2"/>
</dbReference>
<dbReference type="OrthoDB" id="5179911at2"/>
<dbReference type="SUPFAM" id="SSF52402">
    <property type="entry name" value="Adenine nucleotide alpha hydrolases-like"/>
    <property type="match status" value="2"/>
</dbReference>
<protein>
    <submittedName>
        <fullName evidence="3">Universal stress protein</fullName>
    </submittedName>
</protein>
<dbReference type="InterPro" id="IPR006015">
    <property type="entry name" value="Universal_stress_UspA"/>
</dbReference>
<organism evidence="3 4">
    <name type="scientific">Kribbella pittospori</name>
    <dbReference type="NCBI Taxonomy" id="722689"/>
    <lineage>
        <taxon>Bacteria</taxon>
        <taxon>Bacillati</taxon>
        <taxon>Actinomycetota</taxon>
        <taxon>Actinomycetes</taxon>
        <taxon>Propionibacteriales</taxon>
        <taxon>Kribbellaceae</taxon>
        <taxon>Kribbella</taxon>
    </lineage>
</organism>
<dbReference type="Proteomes" id="UP000291144">
    <property type="component" value="Unassembled WGS sequence"/>
</dbReference>
<keyword evidence="4" id="KW-1185">Reference proteome</keyword>
<evidence type="ECO:0000313" key="3">
    <source>
        <dbReference type="EMBL" id="TCC63426.1"/>
    </source>
</evidence>
<reference evidence="3 4" key="1">
    <citation type="submission" date="2019-02" db="EMBL/GenBank/DDBJ databases">
        <title>Kribbella capetownensis sp. nov. and Kribbella speibonae sp. nov., isolated from soil.</title>
        <authorList>
            <person name="Curtis S.M."/>
            <person name="Norton I."/>
            <person name="Everest G.J."/>
            <person name="Meyers P.R."/>
        </authorList>
    </citation>
    <scope>NUCLEOTIDE SEQUENCE [LARGE SCALE GENOMIC DNA]</scope>
    <source>
        <strain evidence="3 4">NRRL B-24813</strain>
    </source>
</reference>
<dbReference type="InterPro" id="IPR006016">
    <property type="entry name" value="UspA"/>
</dbReference>
<evidence type="ECO:0000256" key="1">
    <source>
        <dbReference type="ARBA" id="ARBA00008791"/>
    </source>
</evidence>
<gene>
    <name evidence="3" type="ORF">E0H73_13370</name>
</gene>
<dbReference type="Gene3D" id="3.40.50.620">
    <property type="entry name" value="HUPs"/>
    <property type="match status" value="2"/>
</dbReference>
<dbReference type="AlphaFoldDB" id="A0A4R0KVY3"/>
<name>A0A4R0KVY3_9ACTN</name>
<dbReference type="PRINTS" id="PR01438">
    <property type="entry name" value="UNVRSLSTRESS"/>
</dbReference>
<accession>A0A4R0KVY3</accession>
<dbReference type="PANTHER" id="PTHR46268:SF6">
    <property type="entry name" value="UNIVERSAL STRESS PROTEIN UP12"/>
    <property type="match status" value="1"/>
</dbReference>
<evidence type="ECO:0000259" key="2">
    <source>
        <dbReference type="Pfam" id="PF00582"/>
    </source>
</evidence>
<sequence length="259" mass="26638">MMNHKPIVVGIDGSHAAEVAISWATTEAASQKVQLQLVHAVSAGLSASRAVVDDAVAQVRRLEPAIEVEARLEYGAPSTALVMASGQAQLVVIGSRGLGVMVGALVGATGLDLTANARCPLVVVRPDLAGDSGTRVVIGYDGSSASESALDFGLDYARRRDLPVRVIAAQPAGTELHRITDTELQDAVHRRGGHDAELIQITGHPAEHLLQLSADARLIVLGARGRGGFSGMLIGSISQTVLQHAPCPVAVIPAAAVGG</sequence>
<dbReference type="PANTHER" id="PTHR46268">
    <property type="entry name" value="STRESS RESPONSE PROTEIN NHAX"/>
    <property type="match status" value="1"/>
</dbReference>
<dbReference type="EMBL" id="SJKB01000003">
    <property type="protein sequence ID" value="TCC63426.1"/>
    <property type="molecule type" value="Genomic_DNA"/>
</dbReference>
<proteinExistence type="inferred from homology"/>
<comment type="caution">
    <text evidence="3">The sequence shown here is derived from an EMBL/GenBank/DDBJ whole genome shotgun (WGS) entry which is preliminary data.</text>
</comment>
<dbReference type="InterPro" id="IPR014729">
    <property type="entry name" value="Rossmann-like_a/b/a_fold"/>
</dbReference>